<dbReference type="GO" id="GO:0033539">
    <property type="term" value="P:fatty acid beta-oxidation using acyl-CoA dehydrogenase"/>
    <property type="evidence" value="ECO:0007669"/>
    <property type="project" value="InterPro"/>
</dbReference>
<evidence type="ECO:0000256" key="2">
    <source>
        <dbReference type="ARBA" id="ARBA00005005"/>
    </source>
</evidence>
<evidence type="ECO:0000256" key="5">
    <source>
        <dbReference type="ARBA" id="ARBA00012040"/>
    </source>
</evidence>
<evidence type="ECO:0000256" key="10">
    <source>
        <dbReference type="ARBA" id="ARBA00047882"/>
    </source>
</evidence>
<evidence type="ECO:0000256" key="9">
    <source>
        <dbReference type="ARBA" id="ARBA00023002"/>
    </source>
</evidence>
<sequence>MSILAVVLILAVAAVLAILAIPAVRRRLLTPFIMSAMERALPRMGDTERIALEAGTVWWDGELFSGRPRWKKLLEFQRKPLSPRERAFLDGPVEELCGMVEEWKVERDGDLSPEAWRFIKENRFFGMIIPEEYGGLGFSALANSAVVTKLSSRSVAAAVTVMVPNSLGPAELLLHYGTEEQKRHYLPRLATAEEIPCFALTGPEAGSDAASTKSRGVVCHGTYQGKDVLGMKLQFRKRYITLAPVTTLIGLAFRLYDPDHLLGDKEDLGITLALIPPHLPGIEIGKRHDPLGVPFLNGPIYGRDVFVPLDAIIGGRARVGQGWQMLMANLAAGRGISLPGLATGAAQLCARVAGAYGTVREQFDLPIGRFEGIEEPLAKIGGMTYVMSGARVLTAGAVDAGEKPAVISAIMKAYLTEGMRTVVNAAMDVQAGAGISKGPRNVLAHAYTAVPIGITVEGANILTRTLIIFGQGAIRCHPYVRTEMEAVASRDLEKFDRAFFAHLGFMVSNALRAFGHALTGSAFVRTGVEGPAGTYLARLTRLSTAFALASDGAMATLGGQLKRREKISGRLADALAWLYLGSATVKKFWDDGKPEADLPFLRWGCEKALHEVESALLGVLENLPDRFAAGLLRLAIFPLGARTRPPSDALSATVARALLDDREERLRLTRDIYVPAPDDPGLGRLEAALDKAVVAAAALQSLKSAVRARKLEREPEGTLVERAVKAGVIDESAAKKIREAEKARDDAIQVDEFDPRQVAQQAPGTLETESSRR</sequence>
<dbReference type="NCBIfam" id="NF007000">
    <property type="entry name" value="PRK09463.1"/>
    <property type="match status" value="1"/>
</dbReference>
<name>A0A538SDQ8_UNCEI</name>
<dbReference type="AlphaFoldDB" id="A0A538SDQ8"/>
<dbReference type="Gene3D" id="1.10.540.10">
    <property type="entry name" value="Acyl-CoA dehydrogenase/oxidase, N-terminal domain"/>
    <property type="match status" value="1"/>
</dbReference>
<dbReference type="Proteomes" id="UP000316292">
    <property type="component" value="Unassembled WGS sequence"/>
</dbReference>
<evidence type="ECO:0000256" key="7">
    <source>
        <dbReference type="ARBA" id="ARBA00022630"/>
    </source>
</evidence>
<evidence type="ECO:0000256" key="11">
    <source>
        <dbReference type="ARBA" id="ARBA00049247"/>
    </source>
</evidence>
<comment type="catalytic activity">
    <reaction evidence="11">
        <text>a long-chain 2,3-saturated fatty acyl-CoA + oxidized [electron-transfer flavoprotein] + H(+) = a long-chain (2E)-enoyl-CoA + reduced [electron-transfer flavoprotein]</text>
        <dbReference type="Rhea" id="RHEA:17721"/>
        <dbReference type="Rhea" id="RHEA-COMP:10685"/>
        <dbReference type="Rhea" id="RHEA-COMP:10686"/>
        <dbReference type="ChEBI" id="CHEBI:15378"/>
        <dbReference type="ChEBI" id="CHEBI:57692"/>
        <dbReference type="ChEBI" id="CHEBI:58307"/>
        <dbReference type="ChEBI" id="CHEBI:83721"/>
        <dbReference type="ChEBI" id="CHEBI:83727"/>
        <dbReference type="EC" id="1.3.8.8"/>
    </reaction>
</comment>
<evidence type="ECO:0000256" key="6">
    <source>
        <dbReference type="ARBA" id="ARBA00020144"/>
    </source>
</evidence>
<dbReference type="Pfam" id="PF02771">
    <property type="entry name" value="Acyl-CoA_dh_N"/>
    <property type="match status" value="1"/>
</dbReference>
<dbReference type="InterPro" id="IPR006091">
    <property type="entry name" value="Acyl-CoA_Oxase/DH_mid-dom"/>
</dbReference>
<evidence type="ECO:0000256" key="8">
    <source>
        <dbReference type="ARBA" id="ARBA00022827"/>
    </source>
</evidence>
<feature type="domain" description="Acyl-CoA dehydrogenase C-terminal bacterial-type" evidence="16">
    <location>
        <begin position="474"/>
        <end position="753"/>
    </location>
</feature>
<dbReference type="PANTHER" id="PTHR48083:SF33">
    <property type="entry name" value="ACYL-COENZYME A DEHYDROGENASE"/>
    <property type="match status" value="1"/>
</dbReference>
<comment type="cofactor">
    <cofactor evidence="1">
        <name>FAD</name>
        <dbReference type="ChEBI" id="CHEBI:57692"/>
    </cofactor>
</comment>
<keyword evidence="9" id="KW-0560">Oxidoreductase</keyword>
<dbReference type="InterPro" id="IPR046373">
    <property type="entry name" value="Acyl-CoA_Oxase/DH_mid-dom_sf"/>
</dbReference>
<dbReference type="Pfam" id="PF09317">
    <property type="entry name" value="ACDH_C"/>
    <property type="match status" value="1"/>
</dbReference>
<dbReference type="EMBL" id="VBOR01000056">
    <property type="protein sequence ID" value="TMQ49518.1"/>
    <property type="molecule type" value="Genomic_DNA"/>
</dbReference>
<dbReference type="NCBIfam" id="NF009586">
    <property type="entry name" value="PRK13026.1"/>
    <property type="match status" value="1"/>
</dbReference>
<dbReference type="InterPro" id="IPR037069">
    <property type="entry name" value="AcylCoA_DH/ox_N_sf"/>
</dbReference>
<dbReference type="FunFam" id="1.10.540.10:FF:000004">
    <property type="entry name" value="Acyl-CoA dehydrogenase"/>
    <property type="match status" value="1"/>
</dbReference>
<dbReference type="InterPro" id="IPR009100">
    <property type="entry name" value="AcylCoA_DH/oxidase_NM_dom_sf"/>
</dbReference>
<evidence type="ECO:0000259" key="15">
    <source>
        <dbReference type="Pfam" id="PF02771"/>
    </source>
</evidence>
<feature type="domain" description="Acyl-CoA oxidase/dehydrogenase middle" evidence="14">
    <location>
        <begin position="197"/>
        <end position="297"/>
    </location>
</feature>
<comment type="pathway">
    <text evidence="2">Lipid metabolism; fatty acid beta-oxidation.</text>
</comment>
<dbReference type="Gene3D" id="2.40.110.10">
    <property type="entry name" value="Butyryl-CoA Dehydrogenase, subunit A, domain 2"/>
    <property type="match status" value="1"/>
</dbReference>
<feature type="domain" description="Acyl-CoA dehydrogenase/oxidase C-terminal" evidence="13">
    <location>
        <begin position="320"/>
        <end position="467"/>
    </location>
</feature>
<dbReference type="Pfam" id="PF02770">
    <property type="entry name" value="Acyl-CoA_dh_M"/>
    <property type="match status" value="1"/>
</dbReference>
<gene>
    <name evidence="17" type="ORF">E6K71_04610</name>
</gene>
<evidence type="ECO:0000259" key="14">
    <source>
        <dbReference type="Pfam" id="PF02770"/>
    </source>
</evidence>
<feature type="region of interest" description="Disordered" evidence="12">
    <location>
        <begin position="744"/>
        <end position="773"/>
    </location>
</feature>
<accession>A0A538SDQ8</accession>
<dbReference type="SUPFAM" id="SSF47203">
    <property type="entry name" value="Acyl-CoA dehydrogenase C-terminal domain-like"/>
    <property type="match status" value="1"/>
</dbReference>
<evidence type="ECO:0000313" key="18">
    <source>
        <dbReference type="Proteomes" id="UP000316292"/>
    </source>
</evidence>
<comment type="catalytic activity">
    <reaction evidence="10">
        <text>a medium-chain 2,3-saturated fatty acyl-CoA + oxidized [electron-transfer flavoprotein] + H(+) = a medium-chain (2E)-enoyl-CoA + reduced [electron-transfer flavoprotein]</text>
        <dbReference type="Rhea" id="RHEA:14477"/>
        <dbReference type="Rhea" id="RHEA-COMP:10685"/>
        <dbReference type="Rhea" id="RHEA-COMP:10686"/>
        <dbReference type="ChEBI" id="CHEBI:15378"/>
        <dbReference type="ChEBI" id="CHEBI:57692"/>
        <dbReference type="ChEBI" id="CHEBI:58307"/>
        <dbReference type="ChEBI" id="CHEBI:83723"/>
        <dbReference type="ChEBI" id="CHEBI:83726"/>
        <dbReference type="EC" id="1.3.8.7"/>
    </reaction>
</comment>
<dbReference type="EC" id="1.3.8.7" evidence="4"/>
<comment type="similarity">
    <text evidence="3">Belongs to the acyl-CoA dehydrogenase family.</text>
</comment>
<dbReference type="GO" id="GO:0050660">
    <property type="term" value="F:flavin adenine dinucleotide binding"/>
    <property type="evidence" value="ECO:0007669"/>
    <property type="project" value="InterPro"/>
</dbReference>
<dbReference type="InterPro" id="IPR009075">
    <property type="entry name" value="AcylCo_DH/oxidase_C"/>
</dbReference>
<dbReference type="FunFam" id="1.20.140.10:FF:000009">
    <property type="entry name" value="Acyl-CoA dehydrogenase"/>
    <property type="match status" value="1"/>
</dbReference>
<organism evidence="17 18">
    <name type="scientific">Eiseniibacteriota bacterium</name>
    <dbReference type="NCBI Taxonomy" id="2212470"/>
    <lineage>
        <taxon>Bacteria</taxon>
        <taxon>Candidatus Eiseniibacteriota</taxon>
    </lineage>
</organism>
<evidence type="ECO:0000256" key="12">
    <source>
        <dbReference type="SAM" id="MobiDB-lite"/>
    </source>
</evidence>
<evidence type="ECO:0000259" key="16">
    <source>
        <dbReference type="Pfam" id="PF09317"/>
    </source>
</evidence>
<evidence type="ECO:0000256" key="3">
    <source>
        <dbReference type="ARBA" id="ARBA00009347"/>
    </source>
</evidence>
<evidence type="ECO:0000256" key="1">
    <source>
        <dbReference type="ARBA" id="ARBA00001974"/>
    </source>
</evidence>
<keyword evidence="7" id="KW-0285">Flavoprotein</keyword>
<dbReference type="InterPro" id="IPR013786">
    <property type="entry name" value="AcylCoA_DH/ox_N"/>
</dbReference>
<proteinExistence type="inferred from homology"/>
<dbReference type="GO" id="GO:0070991">
    <property type="term" value="F:medium-chain fatty acyl-CoA dehydrogenase activity"/>
    <property type="evidence" value="ECO:0007669"/>
    <property type="project" value="UniProtKB-EC"/>
</dbReference>
<evidence type="ECO:0000256" key="4">
    <source>
        <dbReference type="ARBA" id="ARBA00012033"/>
    </source>
</evidence>
<dbReference type="UniPathway" id="UPA00659"/>
<dbReference type="GO" id="GO:0005737">
    <property type="term" value="C:cytoplasm"/>
    <property type="evidence" value="ECO:0007669"/>
    <property type="project" value="TreeGrafter"/>
</dbReference>
<dbReference type="GO" id="GO:0004466">
    <property type="term" value="F:long-chain fatty acyl-CoA dehydrogenase activity"/>
    <property type="evidence" value="ECO:0007669"/>
    <property type="project" value="UniProtKB-EC"/>
</dbReference>
<dbReference type="InterPro" id="IPR050741">
    <property type="entry name" value="Acyl-CoA_dehydrogenase"/>
</dbReference>
<dbReference type="InterPro" id="IPR015396">
    <property type="entry name" value="FadE_C"/>
</dbReference>
<dbReference type="Pfam" id="PF00441">
    <property type="entry name" value="Acyl-CoA_dh_1"/>
    <property type="match status" value="1"/>
</dbReference>
<dbReference type="PANTHER" id="PTHR48083">
    <property type="entry name" value="MEDIUM-CHAIN SPECIFIC ACYL-COA DEHYDROGENASE, MITOCHONDRIAL-RELATED"/>
    <property type="match status" value="1"/>
</dbReference>
<protein>
    <recommendedName>
        <fullName evidence="6">Acyl-coenzyme A dehydrogenase</fullName>
        <ecNumber evidence="4">1.3.8.7</ecNumber>
        <ecNumber evidence="5">1.3.8.8</ecNumber>
    </recommendedName>
</protein>
<feature type="domain" description="Acyl-CoA dehydrogenase/oxidase N-terminal" evidence="15">
    <location>
        <begin position="98"/>
        <end position="193"/>
    </location>
</feature>
<dbReference type="Gene3D" id="1.20.140.10">
    <property type="entry name" value="Butyryl-CoA Dehydrogenase, subunit A, domain 3"/>
    <property type="match status" value="1"/>
</dbReference>
<reference evidence="17 18" key="1">
    <citation type="journal article" date="2019" name="Nat. Microbiol.">
        <title>Mediterranean grassland soil C-N compound turnover is dependent on rainfall and depth, and is mediated by genomically divergent microorganisms.</title>
        <authorList>
            <person name="Diamond S."/>
            <person name="Andeer P.F."/>
            <person name="Li Z."/>
            <person name="Crits-Christoph A."/>
            <person name="Burstein D."/>
            <person name="Anantharaman K."/>
            <person name="Lane K.R."/>
            <person name="Thomas B.C."/>
            <person name="Pan C."/>
            <person name="Northen T.R."/>
            <person name="Banfield J.F."/>
        </authorList>
    </citation>
    <scope>NUCLEOTIDE SEQUENCE [LARGE SCALE GENOMIC DNA]</scope>
    <source>
        <strain evidence="17">WS_1</strain>
    </source>
</reference>
<dbReference type="EC" id="1.3.8.8" evidence="5"/>
<dbReference type="InterPro" id="IPR036250">
    <property type="entry name" value="AcylCo_DH-like_C"/>
</dbReference>
<keyword evidence="8" id="KW-0274">FAD</keyword>
<comment type="caution">
    <text evidence="17">The sequence shown here is derived from an EMBL/GenBank/DDBJ whole genome shotgun (WGS) entry which is preliminary data.</text>
</comment>
<evidence type="ECO:0000259" key="13">
    <source>
        <dbReference type="Pfam" id="PF00441"/>
    </source>
</evidence>
<dbReference type="SUPFAM" id="SSF56645">
    <property type="entry name" value="Acyl-CoA dehydrogenase NM domain-like"/>
    <property type="match status" value="1"/>
</dbReference>
<evidence type="ECO:0000313" key="17">
    <source>
        <dbReference type="EMBL" id="TMQ49518.1"/>
    </source>
</evidence>